<sequence length="445" mass="49768">MSAAAPITLDYAPREWQRECHRTRARFTVLALHRRAGKTELALMELIDKALRCALPLGLFTYIAPLQRQAKAIAWARLKHRLRPLEVAGAVTYNEADLVVAMRHNGATIRLIGADNPDAMRGVRLDGCVIDEVAQIKPEVWQEIVQPALSDRRGWAMFIGTPNGVNLFSELFARAAALPDWKAARYTVYDTQAIDADEVQRLRRDMPEAAFAREYLCDFAAAGDDQLIGLTDAENAARRVYTERDVADAPLIIGIDPARFGGDRSVLIMRRGLQAYSPTVWRGLDNMEVAARCANLIEQHSPDAVFCDAGAGAGVIDRLRQLDYDVVEVPFGGRPMLPEQFVNRRTEMWWLMRDWIMSGGAIPNDVGLKTELSTPVYWFDPAGRKALESKDEIKKRLQGGASPDLADALALTFAYPVRKRTAIESARITRASERDDYDPYAKVRE</sequence>
<dbReference type="Gene3D" id="3.40.50.300">
    <property type="entry name" value="P-loop containing nucleotide triphosphate hydrolases"/>
    <property type="match status" value="1"/>
</dbReference>
<reference evidence="1" key="1">
    <citation type="submission" date="2020-04" db="EMBL/GenBank/DDBJ databases">
        <authorList>
            <person name="Chiriac C."/>
            <person name="Salcher M."/>
            <person name="Ghai R."/>
            <person name="Kavagutti S V."/>
        </authorList>
    </citation>
    <scope>NUCLEOTIDE SEQUENCE</scope>
</reference>
<dbReference type="Gene3D" id="3.30.420.240">
    <property type="match status" value="1"/>
</dbReference>
<protein>
    <submittedName>
        <fullName evidence="1">Terminase-like family</fullName>
    </submittedName>
</protein>
<proteinExistence type="predicted"/>
<evidence type="ECO:0000313" key="1">
    <source>
        <dbReference type="EMBL" id="CAB4146816.1"/>
    </source>
</evidence>
<dbReference type="EMBL" id="LR796472">
    <property type="protein sequence ID" value="CAB4146816.1"/>
    <property type="molecule type" value="Genomic_DNA"/>
</dbReference>
<organism evidence="1">
    <name type="scientific">uncultured Caudovirales phage</name>
    <dbReference type="NCBI Taxonomy" id="2100421"/>
    <lineage>
        <taxon>Viruses</taxon>
        <taxon>Duplodnaviria</taxon>
        <taxon>Heunggongvirae</taxon>
        <taxon>Uroviricota</taxon>
        <taxon>Caudoviricetes</taxon>
        <taxon>Peduoviridae</taxon>
        <taxon>Maltschvirus</taxon>
        <taxon>Maltschvirus maltsch</taxon>
    </lineage>
</organism>
<dbReference type="Pfam" id="PF03237">
    <property type="entry name" value="Terminase_6N"/>
    <property type="match status" value="1"/>
</dbReference>
<accession>A0A6J5MNW0</accession>
<gene>
    <name evidence="1" type="ORF">UFOVP496_31</name>
</gene>
<name>A0A6J5MNW0_9CAUD</name>
<dbReference type="InterPro" id="IPR027417">
    <property type="entry name" value="P-loop_NTPase"/>
</dbReference>